<dbReference type="RefSeq" id="WP_283752848.1">
    <property type="nucleotide sequence ID" value="NZ_JAQOSP010000042.1"/>
</dbReference>
<name>A0ABT7AR89_9CYAN</name>
<dbReference type="EMBL" id="JAQOSP010000042">
    <property type="protein sequence ID" value="MDJ1169087.1"/>
    <property type="molecule type" value="Genomic_DNA"/>
</dbReference>
<dbReference type="Proteomes" id="UP001235303">
    <property type="component" value="Unassembled WGS sequence"/>
</dbReference>
<keyword evidence="2" id="KW-1185">Reference proteome</keyword>
<comment type="caution">
    <text evidence="1">The sequence shown here is derived from an EMBL/GenBank/DDBJ whole genome shotgun (WGS) entry which is preliminary data.</text>
</comment>
<reference evidence="1 2" key="1">
    <citation type="submission" date="2023-01" db="EMBL/GenBank/DDBJ databases">
        <title>Novel diversity within Roseofilum (Cyanobacteria; Desertifilaceae) from marine benthic mats with descriptions of four novel species.</title>
        <authorList>
            <person name="Wang Y."/>
            <person name="Berthold D.E."/>
            <person name="Hu J."/>
            <person name="Lefler F.W."/>
            <person name="Laughinghouse H.D. IV."/>
        </authorList>
    </citation>
    <scope>NUCLEOTIDE SEQUENCE [LARGE SCALE GENOMIC DNA]</scope>
    <source>
        <strain evidence="1 2">BLCC-M154</strain>
    </source>
</reference>
<protein>
    <submittedName>
        <fullName evidence="1">Uncharacterized protein</fullName>
    </submittedName>
</protein>
<accession>A0ABT7AR89</accession>
<proteinExistence type="predicted"/>
<organism evidence="1 2">
    <name type="scientific">Roseofilum acuticapitatum BLCC-M154</name>
    <dbReference type="NCBI Taxonomy" id="3022444"/>
    <lineage>
        <taxon>Bacteria</taxon>
        <taxon>Bacillati</taxon>
        <taxon>Cyanobacteriota</taxon>
        <taxon>Cyanophyceae</taxon>
        <taxon>Desertifilales</taxon>
        <taxon>Desertifilaceae</taxon>
        <taxon>Roseofilum</taxon>
        <taxon>Roseofilum acuticapitatum</taxon>
    </lineage>
</organism>
<sequence>MAIVKSDSGEHQHICGAVSPNGNPYFGEGFNSRKIKEGTYLVEFEKPFGKNPAPICTVFGSEWKTFNMSVAIVDLSPTHFICVTSSPDRPVDCAFTFIAFGDL</sequence>
<evidence type="ECO:0000313" key="1">
    <source>
        <dbReference type="EMBL" id="MDJ1169087.1"/>
    </source>
</evidence>
<gene>
    <name evidence="1" type="ORF">PMG71_06575</name>
</gene>
<evidence type="ECO:0000313" key="2">
    <source>
        <dbReference type="Proteomes" id="UP001235303"/>
    </source>
</evidence>